<feature type="compositionally biased region" description="Acidic residues" evidence="2">
    <location>
        <begin position="192"/>
        <end position="201"/>
    </location>
</feature>
<dbReference type="InterPro" id="IPR011029">
    <property type="entry name" value="DEATH-like_dom_sf"/>
</dbReference>
<feature type="compositionally biased region" description="Low complexity" evidence="2">
    <location>
        <begin position="203"/>
        <end position="212"/>
    </location>
</feature>
<evidence type="ECO:0000313" key="3">
    <source>
        <dbReference type="EnsemblMetazoa" id="Aqu2.1.12946_001"/>
    </source>
</evidence>
<dbReference type="AlphaFoldDB" id="A0A1X7TEM3"/>
<feature type="coiled-coil region" evidence="1">
    <location>
        <begin position="2"/>
        <end position="107"/>
    </location>
</feature>
<reference evidence="3" key="1">
    <citation type="submission" date="2017-05" db="UniProtKB">
        <authorList>
            <consortium name="EnsemblMetazoa"/>
        </authorList>
    </citation>
    <scope>IDENTIFICATION</scope>
</reference>
<feature type="compositionally biased region" description="Polar residues" evidence="2">
    <location>
        <begin position="219"/>
        <end position="228"/>
    </location>
</feature>
<evidence type="ECO:0008006" key="4">
    <source>
        <dbReference type="Google" id="ProtNLM"/>
    </source>
</evidence>
<evidence type="ECO:0000256" key="1">
    <source>
        <dbReference type="SAM" id="Coils"/>
    </source>
</evidence>
<accession>A0A1X7TEM3</accession>
<dbReference type="InParanoid" id="A0A1X7TEM3"/>
<dbReference type="Gene3D" id="1.10.533.10">
    <property type="entry name" value="Death Domain, Fas"/>
    <property type="match status" value="1"/>
</dbReference>
<dbReference type="EnsemblMetazoa" id="Aqu2.1.12946_001">
    <property type="protein sequence ID" value="Aqu2.1.12946_001"/>
    <property type="gene ID" value="Aqu2.1.12946"/>
</dbReference>
<dbReference type="CDD" id="cd01671">
    <property type="entry name" value="CARD"/>
    <property type="match status" value="1"/>
</dbReference>
<feature type="region of interest" description="Disordered" evidence="2">
    <location>
        <begin position="182"/>
        <end position="230"/>
    </location>
</feature>
<sequence>MKTQVEEKKKIITEDYEKLKLKIANLEEQYLKEKQIIIDDNQNLKTDISEKDKVIAKLTSQVEEQLQNEKQIITDLRAKVSNNELYTTKLMKEKSQLQERVTSLEEQSIKKTSSIRLQFSYLIPSMDSLDSSVIIAGQKLFVLQGDRSHSIQWEKHGFRLECPQGAVSKDTEVAVTALAGGNFKVPKGTNNDSEEETDGDTPNDSSNGAGENSSGGGTTLSANTTPPHDSQLMMIHLTPSHDTLYSGMMYYDKKEAGHWKAMYSVVRDLEVLKRHLESKHSSSIEYDDVVDSFKFIQQNGTLEFDTTHRTAVYAEIGVAKKPLHCPIKLTGIDPSMTIYIDRCPPPTPSIIDSTSSRSSTATIIQTRRETEEGTFRSDIAHRVMTECTSLIKDCGTDIHFLVDKLLQYKIVNVREKRRIVAQESDAERMDELLLIILSSICMDGKVFGILLDILREEDTLRTIKLANELIQKYDFLTTD</sequence>
<dbReference type="OrthoDB" id="5973910at2759"/>
<name>A0A1X7TEM3_AMPQE</name>
<organism evidence="3">
    <name type="scientific">Amphimedon queenslandica</name>
    <name type="common">Sponge</name>
    <dbReference type="NCBI Taxonomy" id="400682"/>
    <lineage>
        <taxon>Eukaryota</taxon>
        <taxon>Metazoa</taxon>
        <taxon>Porifera</taxon>
        <taxon>Demospongiae</taxon>
        <taxon>Heteroscleromorpha</taxon>
        <taxon>Haplosclerida</taxon>
        <taxon>Niphatidae</taxon>
        <taxon>Amphimedon</taxon>
    </lineage>
</organism>
<protein>
    <recommendedName>
        <fullName evidence="4">CARD domain-containing protein</fullName>
    </recommendedName>
</protein>
<proteinExistence type="predicted"/>
<evidence type="ECO:0000256" key="2">
    <source>
        <dbReference type="SAM" id="MobiDB-lite"/>
    </source>
</evidence>
<keyword evidence="1" id="KW-0175">Coiled coil</keyword>